<reference evidence="1" key="1">
    <citation type="submission" date="2021-08" db="EMBL/GenBank/DDBJ databases">
        <title>Genome of a novel bacterium of the phylum Verrucomicrobia, Oleiharenicola sp. KSB-15.</title>
        <authorList>
            <person name="Chung J.-H."/>
            <person name="Ahn J.-H."/>
            <person name="Yoon Y."/>
            <person name="Kim D.-Y."/>
            <person name="An S.-H."/>
            <person name="Park I."/>
            <person name="Yeon J."/>
        </authorList>
    </citation>
    <scope>NUCLEOTIDE SEQUENCE</scope>
    <source>
        <strain evidence="1">KSB-15</strain>
    </source>
</reference>
<dbReference type="EMBL" id="CP080507">
    <property type="protein sequence ID" value="QYM79622.1"/>
    <property type="molecule type" value="Genomic_DNA"/>
</dbReference>
<dbReference type="RefSeq" id="WP_220163730.1">
    <property type="nucleotide sequence ID" value="NZ_CP080507.1"/>
</dbReference>
<gene>
    <name evidence="1" type="ORF">K0B96_03105</name>
</gene>
<dbReference type="AlphaFoldDB" id="A0A8F9TY06"/>
<dbReference type="Pfam" id="PF07027">
    <property type="entry name" value="DUF1318"/>
    <property type="match status" value="1"/>
</dbReference>
<evidence type="ECO:0000313" key="2">
    <source>
        <dbReference type="Proteomes" id="UP000825051"/>
    </source>
</evidence>
<evidence type="ECO:0000313" key="1">
    <source>
        <dbReference type="EMBL" id="QYM79622.1"/>
    </source>
</evidence>
<dbReference type="Proteomes" id="UP000825051">
    <property type="component" value="Chromosome"/>
</dbReference>
<proteinExistence type="predicted"/>
<keyword evidence="2" id="KW-1185">Reference proteome</keyword>
<accession>A0A8F9TY06</accession>
<dbReference type="InterPro" id="IPR008309">
    <property type="entry name" value="YdbL"/>
</dbReference>
<protein>
    <submittedName>
        <fullName evidence="1">YdbL family protein</fullName>
    </submittedName>
</protein>
<name>A0A8F9TY06_9BACT</name>
<dbReference type="KEGG" id="ole:K0B96_03105"/>
<organism evidence="1 2">
    <name type="scientific">Horticoccus luteus</name>
    <dbReference type="NCBI Taxonomy" id="2862869"/>
    <lineage>
        <taxon>Bacteria</taxon>
        <taxon>Pseudomonadati</taxon>
        <taxon>Verrucomicrobiota</taxon>
        <taxon>Opitutia</taxon>
        <taxon>Opitutales</taxon>
        <taxon>Opitutaceae</taxon>
        <taxon>Horticoccus</taxon>
    </lineage>
</organism>
<sequence>MKLSFLRLGLFALVLSGTTAVVLPAQDMSGLRARMEERLPKIDEMKADGVVGEDNRGFLDARTTLSTGQNRAMVDENHDRSTVYGIIARNSGTSAADVGAARAKKIAETSKPGVWLQKENGEWYRK</sequence>